<dbReference type="Pfam" id="PF00171">
    <property type="entry name" value="Aldedh"/>
    <property type="match status" value="1"/>
</dbReference>
<dbReference type="InterPro" id="IPR016163">
    <property type="entry name" value="Ald_DH_C"/>
</dbReference>
<evidence type="ECO:0000259" key="4">
    <source>
        <dbReference type="Pfam" id="PF00171"/>
    </source>
</evidence>
<feature type="active site" evidence="2">
    <location>
        <position position="256"/>
    </location>
</feature>
<evidence type="ECO:0000256" key="3">
    <source>
        <dbReference type="RuleBase" id="RU003345"/>
    </source>
</evidence>
<dbReference type="InterPro" id="IPR016160">
    <property type="entry name" value="Ald_DH_CS_CYS"/>
</dbReference>
<sequence length="487" mass="51318">MGSALHCAQTMQTLLIDGLWCTPDSETAIDVIDPSHDKTFSTIGRGSAADVDRAVAAARRASLGVWRNTSALERGRLLARAASLILEHADELAAIEARDTGKPLRQARAEIDVTVRYFEFYGGAADKVAGHVIPFLQGHQAIAVREPHGVTAHIIPWNYPAVMFGRSIAPALAAGNAAVLKPAEDACLTVLRIAQLLIDAGLPPGVLNIVTGLGSEAGAALSAHPDIDFITFTGSPQAGTLVQQAAALHHTPCVLELGGKSPQIVFDDADFDAALPAIVNAIVQNAGQTCSAGSRVLIARSRYDEWLARLAATFRELKVGVPEGNHACGPLINRRQWQRVAGLVDAAIGEGVERIATSSIASDAPQAGYFYAPTLLGNVPRTHPIAIEEVFGPVLCALPFDDEDDAVALANATSYGLVTGVWTRDGSRQSRVARQVRSGQVFINCYGAGGGVELPFGGVGKSGYGREKGLAALDEMSVIKTVVQRYE</sequence>
<evidence type="ECO:0000313" key="6">
    <source>
        <dbReference type="Proteomes" id="UP000245712"/>
    </source>
</evidence>
<dbReference type="Gene3D" id="3.40.309.10">
    <property type="entry name" value="Aldehyde Dehydrogenase, Chain A, domain 2"/>
    <property type="match status" value="1"/>
</dbReference>
<comment type="similarity">
    <text evidence="3">Belongs to the aldehyde dehydrogenase family.</text>
</comment>
<dbReference type="PANTHER" id="PTHR11699">
    <property type="entry name" value="ALDEHYDE DEHYDROGENASE-RELATED"/>
    <property type="match status" value="1"/>
</dbReference>
<dbReference type="EMBL" id="QEOB01000003">
    <property type="protein sequence ID" value="PVX85555.1"/>
    <property type="molecule type" value="Genomic_DNA"/>
</dbReference>
<gene>
    <name evidence="5" type="ORF">C7402_103132</name>
</gene>
<comment type="caution">
    <text evidence="5">The sequence shown here is derived from an EMBL/GenBank/DDBJ whole genome shotgun (WGS) entry which is preliminary data.</text>
</comment>
<dbReference type="Proteomes" id="UP000245712">
    <property type="component" value="Unassembled WGS sequence"/>
</dbReference>
<name>A0ABX5KVM1_9BURK</name>
<dbReference type="PROSITE" id="PS00070">
    <property type="entry name" value="ALDEHYDE_DEHYDR_CYS"/>
    <property type="match status" value="1"/>
</dbReference>
<reference evidence="5 6" key="1">
    <citation type="submission" date="2018-05" db="EMBL/GenBank/DDBJ databases">
        <title>Genomic Encyclopedia of Type Strains, Phase IV (KMG-V): Genome sequencing to study the core and pangenomes of soil and plant-associated prokaryotes.</title>
        <authorList>
            <person name="Whitman W."/>
        </authorList>
    </citation>
    <scope>NUCLEOTIDE SEQUENCE [LARGE SCALE GENOMIC DNA]</scope>
    <source>
        <strain evidence="5 6">SCZa-39</strain>
    </source>
</reference>
<organism evidence="5 6">
    <name type="scientific">Paraburkholderia unamae</name>
    <dbReference type="NCBI Taxonomy" id="219649"/>
    <lineage>
        <taxon>Bacteria</taxon>
        <taxon>Pseudomonadati</taxon>
        <taxon>Pseudomonadota</taxon>
        <taxon>Betaproteobacteria</taxon>
        <taxon>Burkholderiales</taxon>
        <taxon>Burkholderiaceae</taxon>
        <taxon>Paraburkholderia</taxon>
    </lineage>
</organism>
<dbReference type="InterPro" id="IPR029510">
    <property type="entry name" value="Ald_DH_CS_GLU"/>
</dbReference>
<evidence type="ECO:0000313" key="5">
    <source>
        <dbReference type="EMBL" id="PVX85555.1"/>
    </source>
</evidence>
<dbReference type="InterPro" id="IPR016162">
    <property type="entry name" value="Ald_DH_N"/>
</dbReference>
<dbReference type="InterPro" id="IPR015590">
    <property type="entry name" value="Aldehyde_DH_dom"/>
</dbReference>
<dbReference type="CDD" id="cd07109">
    <property type="entry name" value="ALDH_AAS00426"/>
    <property type="match status" value="1"/>
</dbReference>
<keyword evidence="1 3" id="KW-0560">Oxidoreductase</keyword>
<accession>A0ABX5KVM1</accession>
<keyword evidence="6" id="KW-1185">Reference proteome</keyword>
<dbReference type="PROSITE" id="PS00687">
    <property type="entry name" value="ALDEHYDE_DEHYDR_GLU"/>
    <property type="match status" value="1"/>
</dbReference>
<dbReference type="SUPFAM" id="SSF53720">
    <property type="entry name" value="ALDH-like"/>
    <property type="match status" value="1"/>
</dbReference>
<proteinExistence type="inferred from homology"/>
<dbReference type="Gene3D" id="3.40.605.10">
    <property type="entry name" value="Aldehyde Dehydrogenase, Chain A, domain 1"/>
    <property type="match status" value="1"/>
</dbReference>
<dbReference type="InterPro" id="IPR016161">
    <property type="entry name" value="Ald_DH/histidinol_DH"/>
</dbReference>
<evidence type="ECO:0000256" key="2">
    <source>
        <dbReference type="PROSITE-ProRule" id="PRU10007"/>
    </source>
</evidence>
<protein>
    <submittedName>
        <fullName evidence="5">Aldehyde dehydrogenase (NAD+)</fullName>
    </submittedName>
</protein>
<evidence type="ECO:0000256" key="1">
    <source>
        <dbReference type="ARBA" id="ARBA00023002"/>
    </source>
</evidence>
<feature type="domain" description="Aldehyde dehydrogenase" evidence="4">
    <location>
        <begin position="20"/>
        <end position="482"/>
    </location>
</feature>